<dbReference type="AlphaFoldDB" id="A0A1I4CQW8"/>
<protein>
    <submittedName>
        <fullName evidence="2">CubicO group peptidase, beta-lactamase class C family</fullName>
    </submittedName>
</protein>
<organism evidence="2 3">
    <name type="scientific">Brevibacillus centrosporus</name>
    <dbReference type="NCBI Taxonomy" id="54910"/>
    <lineage>
        <taxon>Bacteria</taxon>
        <taxon>Bacillati</taxon>
        <taxon>Bacillota</taxon>
        <taxon>Bacilli</taxon>
        <taxon>Bacillales</taxon>
        <taxon>Paenibacillaceae</taxon>
        <taxon>Brevibacillus</taxon>
    </lineage>
</organism>
<dbReference type="InterPro" id="IPR001466">
    <property type="entry name" value="Beta-lactam-related"/>
</dbReference>
<reference evidence="3" key="1">
    <citation type="submission" date="2016-10" db="EMBL/GenBank/DDBJ databases">
        <authorList>
            <person name="Varghese N."/>
            <person name="Submissions S."/>
        </authorList>
    </citation>
    <scope>NUCLEOTIDE SEQUENCE [LARGE SCALE GENOMIC DNA]</scope>
    <source>
        <strain evidence="3">OK042</strain>
    </source>
</reference>
<evidence type="ECO:0000259" key="1">
    <source>
        <dbReference type="Pfam" id="PF00144"/>
    </source>
</evidence>
<dbReference type="PANTHER" id="PTHR46825">
    <property type="entry name" value="D-ALANYL-D-ALANINE-CARBOXYPEPTIDASE/ENDOPEPTIDASE AMPH"/>
    <property type="match status" value="1"/>
</dbReference>
<proteinExistence type="predicted"/>
<keyword evidence="3" id="KW-1185">Reference proteome</keyword>
<gene>
    <name evidence="2" type="ORF">SAMN05518846_12152</name>
</gene>
<dbReference type="Gene3D" id="3.40.710.10">
    <property type="entry name" value="DD-peptidase/beta-lactamase superfamily"/>
    <property type="match status" value="1"/>
</dbReference>
<dbReference type="STRING" id="1884381.SAMN05518846_12152"/>
<dbReference type="PANTHER" id="PTHR46825:SF9">
    <property type="entry name" value="BETA-LACTAMASE-RELATED DOMAIN-CONTAINING PROTEIN"/>
    <property type="match status" value="1"/>
</dbReference>
<evidence type="ECO:0000313" key="3">
    <source>
        <dbReference type="Proteomes" id="UP000198915"/>
    </source>
</evidence>
<sequence>MSQWIPAFEEFAEKLLKDAKAPGAAIGMMQDGEWVYERTFGFRDEEKALPLSMDTVFGIASVTKSFTCVAIMQLQEAGKLSVHDPVVKYLPELTMGEEAWRNKMTIHHFMTHTPGMPPLPFLDGAMKRSMEEDPAIHGTESELELQKLPYLDTYEEVLQAISGYEGKPLGDPGEVFSYNNDAYGLLGTIIERVSGKPYEQYVTDHILRPLGMTRTVFAVQDLDDQEDVTILYTNKKIEGVSQVIAAPLWHDAPAMRAAGFLKSTVRDLLTYLNVFCSQGEGAGSSVLSPESVQQMKGAYARVDGYRSYGYGLMVSPAFPDGLLIEHGGSLKGISSHIFALPEKGLRGVVLINLDGVSVRELVMGLLNSLASRPASAELYPVVPMQLTEEAQRAYIGRYESDEWLNATIDQKEGQLFIEVDDVSYPLIPVETDSFVFKRGSSVVWIDFFRSELGEVRRMSYALRQLQKKQTVQQP</sequence>
<dbReference type="InterPro" id="IPR012338">
    <property type="entry name" value="Beta-lactam/transpept-like"/>
</dbReference>
<dbReference type="RefSeq" id="WP_092275792.1">
    <property type="nucleotide sequence ID" value="NZ_FORT01000021.1"/>
</dbReference>
<feature type="domain" description="Beta-lactamase-related" evidence="1">
    <location>
        <begin position="9"/>
        <end position="355"/>
    </location>
</feature>
<dbReference type="InterPro" id="IPR050491">
    <property type="entry name" value="AmpC-like"/>
</dbReference>
<dbReference type="EMBL" id="FORT01000021">
    <property type="protein sequence ID" value="SFK83704.1"/>
    <property type="molecule type" value="Genomic_DNA"/>
</dbReference>
<dbReference type="SUPFAM" id="SSF56601">
    <property type="entry name" value="beta-lactamase/transpeptidase-like"/>
    <property type="match status" value="1"/>
</dbReference>
<dbReference type="Pfam" id="PF00144">
    <property type="entry name" value="Beta-lactamase"/>
    <property type="match status" value="1"/>
</dbReference>
<dbReference type="Proteomes" id="UP000198915">
    <property type="component" value="Unassembled WGS sequence"/>
</dbReference>
<accession>A0A1I4CQW8</accession>
<name>A0A1I4CQW8_9BACL</name>
<evidence type="ECO:0000313" key="2">
    <source>
        <dbReference type="EMBL" id="SFK83704.1"/>
    </source>
</evidence>